<dbReference type="PANTHER" id="PTHR11138">
    <property type="entry name" value="METHIONYL-TRNA FORMYLTRANSFERASE"/>
    <property type="match status" value="1"/>
</dbReference>
<dbReference type="AlphaFoldDB" id="A0A448ZZ40"/>
<gene>
    <name evidence="7" type="primary">MCYN0480_2</name>
    <name evidence="7" type="ORF">NCTC10113_01413</name>
</gene>
<dbReference type="SUPFAM" id="SSF53328">
    <property type="entry name" value="Formyltransferase"/>
    <property type="match status" value="1"/>
</dbReference>
<dbReference type="RefSeq" id="WP_024544293.1">
    <property type="nucleotide sequence ID" value="NZ_LR214938.2"/>
</dbReference>
<dbReference type="SUPFAM" id="SSF50486">
    <property type="entry name" value="FMT C-terminal domain-like"/>
    <property type="match status" value="1"/>
</dbReference>
<evidence type="ECO:0000259" key="5">
    <source>
        <dbReference type="Pfam" id="PF00551"/>
    </source>
</evidence>
<feature type="domain" description="Formyl transferase N-terminal" evidence="5">
    <location>
        <begin position="6"/>
        <end position="182"/>
    </location>
</feature>
<evidence type="ECO:0000256" key="3">
    <source>
        <dbReference type="ARBA" id="ARBA00022679"/>
    </source>
</evidence>
<dbReference type="InterPro" id="IPR001555">
    <property type="entry name" value="GART_AS"/>
</dbReference>
<name>A0A448ZZ40_METSV</name>
<organism evidence="7">
    <name type="scientific">Metamycoplasma salivarium</name>
    <name type="common">Mycoplasma salivarium</name>
    <dbReference type="NCBI Taxonomy" id="2124"/>
    <lineage>
        <taxon>Bacteria</taxon>
        <taxon>Bacillati</taxon>
        <taxon>Mycoplasmatota</taxon>
        <taxon>Mycoplasmoidales</taxon>
        <taxon>Metamycoplasmataceae</taxon>
        <taxon>Metamycoplasma</taxon>
    </lineage>
</organism>
<protein>
    <recommendedName>
        <fullName evidence="2">methionyl-tRNA formyltransferase</fullName>
        <ecNumber evidence="2">2.1.2.9</ecNumber>
    </recommendedName>
</protein>
<dbReference type="Pfam" id="PF02911">
    <property type="entry name" value="Formyl_trans_C"/>
    <property type="match status" value="1"/>
</dbReference>
<sequence length="287" mass="32491">MKQSNKIKLILAGTGHFSSQIFESLILNKNFEVIALISQPNKAYDRNNNLIKTEVAKLAEKYHIKLFQPAKIKEIYDDLSKLDFDFFMTAAFGQFIPNSILNLAKKASINVHGSLLEKYRGAAPIQHALLNNEKETGISLIYMIDKMDAGDIINVAKIKIEENDTALEIFDKLAKLAIDNLPTWLINIYNNNIFPRKQDESLATLAPKIQNEEAQLFLTDSCDKALAKIKAFNDQPGAFILINGKRLKIFRATKSKISTPLTLNFANGKLYLIEYQFEGKKKVKHEI</sequence>
<dbReference type="InterPro" id="IPR005793">
    <property type="entry name" value="Formyl_trans_C"/>
</dbReference>
<dbReference type="InterPro" id="IPR036477">
    <property type="entry name" value="Formyl_transf_N_sf"/>
</dbReference>
<dbReference type="GO" id="GO:0004479">
    <property type="term" value="F:methionyl-tRNA formyltransferase activity"/>
    <property type="evidence" value="ECO:0007669"/>
    <property type="project" value="UniProtKB-EC"/>
</dbReference>
<dbReference type="InterPro" id="IPR011034">
    <property type="entry name" value="Formyl_transferase-like_C_sf"/>
</dbReference>
<comment type="similarity">
    <text evidence="1">Belongs to the Fmt family.</text>
</comment>
<keyword evidence="3 7" id="KW-0808">Transferase</keyword>
<dbReference type="PROSITE" id="PS00373">
    <property type="entry name" value="GART"/>
    <property type="match status" value="1"/>
</dbReference>
<dbReference type="EC" id="2.1.2.9" evidence="2"/>
<proteinExistence type="inferred from homology"/>
<dbReference type="PANTHER" id="PTHR11138:SF5">
    <property type="entry name" value="METHIONYL-TRNA FORMYLTRANSFERASE, MITOCHONDRIAL"/>
    <property type="match status" value="1"/>
</dbReference>
<accession>A0A448ZZ40</accession>
<evidence type="ECO:0000256" key="1">
    <source>
        <dbReference type="ARBA" id="ARBA00010699"/>
    </source>
</evidence>
<geneLocation type="plasmid" evidence="7">
    <name>2</name>
</geneLocation>
<dbReference type="Pfam" id="PF00551">
    <property type="entry name" value="Formyl_trans_N"/>
    <property type="match status" value="1"/>
</dbReference>
<dbReference type="GO" id="GO:0005829">
    <property type="term" value="C:cytosol"/>
    <property type="evidence" value="ECO:0007669"/>
    <property type="project" value="TreeGrafter"/>
</dbReference>
<keyword evidence="7" id="KW-0614">Plasmid</keyword>
<evidence type="ECO:0000256" key="2">
    <source>
        <dbReference type="ARBA" id="ARBA00012261"/>
    </source>
</evidence>
<dbReference type="CDD" id="cd08646">
    <property type="entry name" value="FMT_core_Met-tRNA-FMT_N"/>
    <property type="match status" value="1"/>
</dbReference>
<evidence type="ECO:0000259" key="6">
    <source>
        <dbReference type="Pfam" id="PF02911"/>
    </source>
</evidence>
<dbReference type="InterPro" id="IPR041711">
    <property type="entry name" value="Met-tRNA-FMT_N"/>
</dbReference>
<dbReference type="Gene3D" id="3.40.50.12230">
    <property type="match status" value="1"/>
</dbReference>
<keyword evidence="4" id="KW-0648">Protein biosynthesis</keyword>
<evidence type="ECO:0000313" key="7">
    <source>
        <dbReference type="EMBL" id="VEU56504.1"/>
    </source>
</evidence>
<reference evidence="7" key="1">
    <citation type="submission" date="2019-01" db="EMBL/GenBank/DDBJ databases">
        <authorList>
            <consortium name="Pathogen Informatics"/>
        </authorList>
    </citation>
    <scope>NUCLEOTIDE SEQUENCE [LARGE SCALE GENOMIC DNA]</scope>
    <source>
        <strain evidence="7">NCTC10113</strain>
    </source>
</reference>
<dbReference type="InterPro" id="IPR002376">
    <property type="entry name" value="Formyl_transf_N"/>
</dbReference>
<evidence type="ECO:0000256" key="4">
    <source>
        <dbReference type="ARBA" id="ARBA00022917"/>
    </source>
</evidence>
<feature type="domain" description="Formyl transferase C-terminal" evidence="6">
    <location>
        <begin position="208"/>
        <end position="257"/>
    </location>
</feature>
<dbReference type="EMBL" id="LR214939">
    <property type="protein sequence ID" value="VEU56504.1"/>
    <property type="molecule type" value="Genomic_DNA"/>
</dbReference>